<dbReference type="Proteomes" id="UP000299102">
    <property type="component" value="Unassembled WGS sequence"/>
</dbReference>
<feature type="region of interest" description="Disordered" evidence="1">
    <location>
        <begin position="1"/>
        <end position="36"/>
    </location>
</feature>
<organism evidence="2 3">
    <name type="scientific">Eumeta variegata</name>
    <name type="common">Bagworm moth</name>
    <name type="synonym">Eumeta japonica</name>
    <dbReference type="NCBI Taxonomy" id="151549"/>
    <lineage>
        <taxon>Eukaryota</taxon>
        <taxon>Metazoa</taxon>
        <taxon>Ecdysozoa</taxon>
        <taxon>Arthropoda</taxon>
        <taxon>Hexapoda</taxon>
        <taxon>Insecta</taxon>
        <taxon>Pterygota</taxon>
        <taxon>Neoptera</taxon>
        <taxon>Endopterygota</taxon>
        <taxon>Lepidoptera</taxon>
        <taxon>Glossata</taxon>
        <taxon>Ditrysia</taxon>
        <taxon>Tineoidea</taxon>
        <taxon>Psychidae</taxon>
        <taxon>Oiketicinae</taxon>
        <taxon>Eumeta</taxon>
    </lineage>
</organism>
<protein>
    <submittedName>
        <fullName evidence="2">Uncharacterized protein</fullName>
    </submittedName>
</protein>
<evidence type="ECO:0000256" key="1">
    <source>
        <dbReference type="SAM" id="MobiDB-lite"/>
    </source>
</evidence>
<sequence length="113" mass="12182">MKGIGQTGEMAEPVETGPTRLRKSRNEDSLVPSPRRRGRYLGGVIIITEHSSRFSHKSSRMGKSYYINACLCIAKMASVKSKPVKLTVTRGTALSGAASASGTANKRPFEVGR</sequence>
<gene>
    <name evidence="2" type="ORF">EVAR_93782_1</name>
</gene>
<proteinExistence type="predicted"/>
<comment type="caution">
    <text evidence="2">The sequence shown here is derived from an EMBL/GenBank/DDBJ whole genome shotgun (WGS) entry which is preliminary data.</text>
</comment>
<keyword evidence="3" id="KW-1185">Reference proteome</keyword>
<accession>A0A4C1VBT3</accession>
<name>A0A4C1VBT3_EUMVA</name>
<evidence type="ECO:0000313" key="3">
    <source>
        <dbReference type="Proteomes" id="UP000299102"/>
    </source>
</evidence>
<reference evidence="2 3" key="1">
    <citation type="journal article" date="2019" name="Commun. Biol.">
        <title>The bagworm genome reveals a unique fibroin gene that provides high tensile strength.</title>
        <authorList>
            <person name="Kono N."/>
            <person name="Nakamura H."/>
            <person name="Ohtoshi R."/>
            <person name="Tomita M."/>
            <person name="Numata K."/>
            <person name="Arakawa K."/>
        </authorList>
    </citation>
    <scope>NUCLEOTIDE SEQUENCE [LARGE SCALE GENOMIC DNA]</scope>
</reference>
<dbReference type="EMBL" id="BGZK01000314">
    <property type="protein sequence ID" value="GBP36089.1"/>
    <property type="molecule type" value="Genomic_DNA"/>
</dbReference>
<evidence type="ECO:0000313" key="2">
    <source>
        <dbReference type="EMBL" id="GBP36089.1"/>
    </source>
</evidence>
<dbReference type="AlphaFoldDB" id="A0A4C1VBT3"/>